<dbReference type="PANTHER" id="PTHR42648">
    <property type="entry name" value="TRANSPOSASE, PUTATIVE-RELATED"/>
    <property type="match status" value="1"/>
</dbReference>
<dbReference type="GO" id="GO:0015074">
    <property type="term" value="P:DNA integration"/>
    <property type="evidence" value="ECO:0007669"/>
    <property type="project" value="InterPro"/>
</dbReference>
<dbReference type="EMBL" id="JAUUTY010000007">
    <property type="protein sequence ID" value="KAK1611771.1"/>
    <property type="molecule type" value="Genomic_DNA"/>
</dbReference>
<accession>A0AAD8R0X3</accession>
<dbReference type="InterPro" id="IPR001584">
    <property type="entry name" value="Integrase_cat-core"/>
</dbReference>
<gene>
    <name evidence="2" type="ORF">QYE76_035444</name>
</gene>
<protein>
    <recommendedName>
        <fullName evidence="1">Integrase catalytic domain-containing protein</fullName>
    </recommendedName>
</protein>
<name>A0AAD8R0X3_LOLMU</name>
<dbReference type="GO" id="GO:0003676">
    <property type="term" value="F:nucleic acid binding"/>
    <property type="evidence" value="ECO:0007669"/>
    <property type="project" value="InterPro"/>
</dbReference>
<evidence type="ECO:0000313" key="3">
    <source>
        <dbReference type="Proteomes" id="UP001231189"/>
    </source>
</evidence>
<comment type="caution">
    <text evidence="2">The sequence shown here is derived from an EMBL/GenBank/DDBJ whole genome shotgun (WGS) entry which is preliminary data.</text>
</comment>
<dbReference type="SUPFAM" id="SSF53098">
    <property type="entry name" value="Ribonuclease H-like"/>
    <property type="match status" value="1"/>
</dbReference>
<dbReference type="Proteomes" id="UP001231189">
    <property type="component" value="Unassembled WGS sequence"/>
</dbReference>
<evidence type="ECO:0000259" key="1">
    <source>
        <dbReference type="PROSITE" id="PS50994"/>
    </source>
</evidence>
<dbReference type="InterPro" id="IPR039537">
    <property type="entry name" value="Retrotran_Ty1/copia-like"/>
</dbReference>
<dbReference type="Pfam" id="PF00665">
    <property type="entry name" value="rve"/>
    <property type="match status" value="1"/>
</dbReference>
<sequence length="291" mass="33952">MILELLHVDLFGPTTHASLGAKKHCLAIVDDYSRYTWVYFLKRKDETQQIFIDFATEVQRQHNLLIMAIRSDNGSEFKNYTLNDFLSDEGIRHQYSAAYTPQQNGVAERKNRTLMDMARSMMAEYKSRYNFWAEAISTTCHSSNWLYLRKGLNKTPYEILTGNKPNISYFKVVGCDEIPQDAIVRMGVGFFRPLRDTVWRLGKDYALPRWSPHLLNINKPHLVKLMMHQPKNKNKTLPLVCKIKDKINQGIMMTPHQMMSKVKHMILSTLKKLRKLKLKVKTGTQMIKLIK</sequence>
<organism evidence="2 3">
    <name type="scientific">Lolium multiflorum</name>
    <name type="common">Italian ryegrass</name>
    <name type="synonym">Lolium perenne subsp. multiflorum</name>
    <dbReference type="NCBI Taxonomy" id="4521"/>
    <lineage>
        <taxon>Eukaryota</taxon>
        <taxon>Viridiplantae</taxon>
        <taxon>Streptophyta</taxon>
        <taxon>Embryophyta</taxon>
        <taxon>Tracheophyta</taxon>
        <taxon>Spermatophyta</taxon>
        <taxon>Magnoliopsida</taxon>
        <taxon>Liliopsida</taxon>
        <taxon>Poales</taxon>
        <taxon>Poaceae</taxon>
        <taxon>BOP clade</taxon>
        <taxon>Pooideae</taxon>
        <taxon>Poodae</taxon>
        <taxon>Poeae</taxon>
        <taxon>Poeae Chloroplast Group 2 (Poeae type)</taxon>
        <taxon>Loliodinae</taxon>
        <taxon>Loliinae</taxon>
        <taxon>Lolium</taxon>
    </lineage>
</organism>
<dbReference type="InterPro" id="IPR036397">
    <property type="entry name" value="RNaseH_sf"/>
</dbReference>
<reference evidence="2" key="1">
    <citation type="submission" date="2023-07" db="EMBL/GenBank/DDBJ databases">
        <title>A chromosome-level genome assembly of Lolium multiflorum.</title>
        <authorList>
            <person name="Chen Y."/>
            <person name="Copetti D."/>
            <person name="Kolliker R."/>
            <person name="Studer B."/>
        </authorList>
    </citation>
    <scope>NUCLEOTIDE SEQUENCE</scope>
    <source>
        <strain evidence="2">02402/16</strain>
        <tissue evidence="2">Leaf</tissue>
    </source>
</reference>
<dbReference type="AlphaFoldDB" id="A0AAD8R0X3"/>
<keyword evidence="3" id="KW-1185">Reference proteome</keyword>
<dbReference type="Gene3D" id="3.30.420.10">
    <property type="entry name" value="Ribonuclease H-like superfamily/Ribonuclease H"/>
    <property type="match status" value="1"/>
</dbReference>
<dbReference type="InterPro" id="IPR012337">
    <property type="entry name" value="RNaseH-like_sf"/>
</dbReference>
<proteinExistence type="predicted"/>
<dbReference type="PROSITE" id="PS50994">
    <property type="entry name" value="INTEGRASE"/>
    <property type="match status" value="1"/>
</dbReference>
<evidence type="ECO:0000313" key="2">
    <source>
        <dbReference type="EMBL" id="KAK1611771.1"/>
    </source>
</evidence>
<feature type="domain" description="Integrase catalytic" evidence="1">
    <location>
        <begin position="1"/>
        <end position="164"/>
    </location>
</feature>
<dbReference type="PANTHER" id="PTHR42648:SF21">
    <property type="entry name" value="CYSTEINE-RICH RLK (RECEPTOR-LIKE PROTEIN KINASE) 8"/>
    <property type="match status" value="1"/>
</dbReference>